<dbReference type="EMBL" id="KB445641">
    <property type="protein sequence ID" value="EMD65517.1"/>
    <property type="molecule type" value="Genomic_DNA"/>
</dbReference>
<organism evidence="1 2">
    <name type="scientific">Cochliobolus sativus (strain ND90Pr / ATCC 201652)</name>
    <name type="common">Common root rot and spot blotch fungus</name>
    <name type="synonym">Bipolaris sorokiniana</name>
    <dbReference type="NCBI Taxonomy" id="665912"/>
    <lineage>
        <taxon>Eukaryota</taxon>
        <taxon>Fungi</taxon>
        <taxon>Dikarya</taxon>
        <taxon>Ascomycota</taxon>
        <taxon>Pezizomycotina</taxon>
        <taxon>Dothideomycetes</taxon>
        <taxon>Pleosporomycetidae</taxon>
        <taxon>Pleosporales</taxon>
        <taxon>Pleosporineae</taxon>
        <taxon>Pleosporaceae</taxon>
        <taxon>Bipolaris</taxon>
    </lineage>
</organism>
<dbReference type="KEGG" id="bsc:COCSADRAFT_25148"/>
<name>M2T9B9_COCSN</name>
<dbReference type="eggNOG" id="ENOG502SNPD">
    <property type="taxonomic scope" value="Eukaryota"/>
</dbReference>
<dbReference type="RefSeq" id="XP_007698256.1">
    <property type="nucleotide sequence ID" value="XM_007700066.1"/>
</dbReference>
<evidence type="ECO:0000313" key="2">
    <source>
        <dbReference type="Proteomes" id="UP000016934"/>
    </source>
</evidence>
<accession>M2T9B9</accession>
<dbReference type="HOGENOM" id="CLU_1102688_0_0_1"/>
<gene>
    <name evidence="1" type="ORF">COCSADRAFT_25148</name>
</gene>
<dbReference type="OrthoDB" id="3687741at2759"/>
<sequence length="252" mass="28096">MHSSNKSQLGNYNKKLDLDWDTKVAILDGLVNPNTIRSDITPSCSTGNSSIRNVSIVTFTNHGCEPLGQENGSEFQQCPGADASWTFPIMNFLNAVAATCSFYSCVRDYAGTVRNTTFTETVINETPIKAARSSMDDNVYDFKDLIHARSLGKFMDSIMNGKCSAIPGIDPEFYKNDYKTLRCYPWQLEALVNTGLASFDTIDRNMQSVAMAIMSDMRRKGSYYNPEYPITSPIFVTGTVMCTTNCTKFDWV</sequence>
<dbReference type="GeneID" id="19135226"/>
<dbReference type="Proteomes" id="UP000016934">
    <property type="component" value="Unassembled WGS sequence"/>
</dbReference>
<reference evidence="1 2" key="1">
    <citation type="journal article" date="2012" name="PLoS Pathog.">
        <title>Diverse lifestyles and strategies of plant pathogenesis encoded in the genomes of eighteen Dothideomycetes fungi.</title>
        <authorList>
            <person name="Ohm R.A."/>
            <person name="Feau N."/>
            <person name="Henrissat B."/>
            <person name="Schoch C.L."/>
            <person name="Horwitz B.A."/>
            <person name="Barry K.W."/>
            <person name="Condon B.J."/>
            <person name="Copeland A.C."/>
            <person name="Dhillon B."/>
            <person name="Glaser F."/>
            <person name="Hesse C.N."/>
            <person name="Kosti I."/>
            <person name="LaButti K."/>
            <person name="Lindquist E.A."/>
            <person name="Lucas S."/>
            <person name="Salamov A.A."/>
            <person name="Bradshaw R.E."/>
            <person name="Ciuffetti L."/>
            <person name="Hamelin R.C."/>
            <person name="Kema G.H.J."/>
            <person name="Lawrence C."/>
            <person name="Scott J.A."/>
            <person name="Spatafora J.W."/>
            <person name="Turgeon B.G."/>
            <person name="de Wit P.J.G.M."/>
            <person name="Zhong S."/>
            <person name="Goodwin S.B."/>
            <person name="Grigoriev I.V."/>
        </authorList>
    </citation>
    <scope>NUCLEOTIDE SEQUENCE [LARGE SCALE GENOMIC DNA]</scope>
    <source>
        <strain evidence="2">ND90Pr / ATCC 201652</strain>
    </source>
</reference>
<evidence type="ECO:0000313" key="1">
    <source>
        <dbReference type="EMBL" id="EMD65517.1"/>
    </source>
</evidence>
<protein>
    <submittedName>
        <fullName evidence="1">Uncharacterized protein</fullName>
    </submittedName>
</protein>
<proteinExistence type="predicted"/>
<reference evidence="2" key="2">
    <citation type="journal article" date="2013" name="PLoS Genet.">
        <title>Comparative genome structure, secondary metabolite, and effector coding capacity across Cochliobolus pathogens.</title>
        <authorList>
            <person name="Condon B.J."/>
            <person name="Leng Y."/>
            <person name="Wu D."/>
            <person name="Bushley K.E."/>
            <person name="Ohm R.A."/>
            <person name="Otillar R."/>
            <person name="Martin J."/>
            <person name="Schackwitz W."/>
            <person name="Grimwood J."/>
            <person name="MohdZainudin N."/>
            <person name="Xue C."/>
            <person name="Wang R."/>
            <person name="Manning V.A."/>
            <person name="Dhillon B."/>
            <person name="Tu Z.J."/>
            <person name="Steffenson B.J."/>
            <person name="Salamov A."/>
            <person name="Sun H."/>
            <person name="Lowry S."/>
            <person name="LaButti K."/>
            <person name="Han J."/>
            <person name="Copeland A."/>
            <person name="Lindquist E."/>
            <person name="Barry K."/>
            <person name="Schmutz J."/>
            <person name="Baker S.E."/>
            <person name="Ciuffetti L.M."/>
            <person name="Grigoriev I.V."/>
            <person name="Zhong S."/>
            <person name="Turgeon B.G."/>
        </authorList>
    </citation>
    <scope>NUCLEOTIDE SEQUENCE [LARGE SCALE GENOMIC DNA]</scope>
    <source>
        <strain evidence="2">ND90Pr / ATCC 201652</strain>
    </source>
</reference>
<dbReference type="STRING" id="665912.M2T9B9"/>
<dbReference type="AlphaFoldDB" id="M2T9B9"/>
<keyword evidence="2" id="KW-1185">Reference proteome</keyword>